<accession>A0AAN7U2W3</accession>
<dbReference type="PANTHER" id="PTHR11133:SF22">
    <property type="entry name" value="ALPHA-AMINOADIPIC SEMIALDEHYDE SYNTHASE, MITOCHONDRIAL"/>
    <property type="match status" value="1"/>
</dbReference>
<gene>
    <name evidence="5" type="ORF">RB653_000806</name>
</gene>
<dbReference type="FunFam" id="3.40.50.720:FF:000072">
    <property type="entry name" value="Saccharopine dehydrogenase [NADP(+), L-glutamate-forming]"/>
    <property type="match status" value="1"/>
</dbReference>
<evidence type="ECO:0000259" key="4">
    <source>
        <dbReference type="Pfam" id="PF16653"/>
    </source>
</evidence>
<keyword evidence="1" id="KW-0521">NADP</keyword>
<evidence type="ECO:0000313" key="5">
    <source>
        <dbReference type="EMBL" id="KAK5580782.1"/>
    </source>
</evidence>
<dbReference type="Gene3D" id="3.40.50.720">
    <property type="entry name" value="NAD(P)-binding Rossmann-like Domain"/>
    <property type="match status" value="1"/>
</dbReference>
<reference evidence="5 6" key="1">
    <citation type="submission" date="2023-11" db="EMBL/GenBank/DDBJ databases">
        <title>Dfirmibasis_genome.</title>
        <authorList>
            <person name="Edelbroek B."/>
            <person name="Kjellin J."/>
            <person name="Jerlstrom-Hultqvist J."/>
            <person name="Soderbom F."/>
        </authorList>
    </citation>
    <scope>NUCLEOTIDE SEQUENCE [LARGE SCALE GENOMIC DNA]</scope>
    <source>
        <strain evidence="5 6">TNS-C-14</strain>
    </source>
</reference>
<proteinExistence type="predicted"/>
<dbReference type="InterPro" id="IPR032095">
    <property type="entry name" value="Sacchrp_dh-like_C"/>
</dbReference>
<sequence>MKNILLLGSGFVAKPALDYLLKRDDYFVTIVSLFQNELDSITKGHDASKFKAIQLDVGNKLNEMGEYFEKSDCVISLIPATFHAAVAKLCIKHKTHLVTASYISDDMKALSQEAKDAGVLLLNELGLDPGIDHMSSMKIIDHAKANSGKVTSFVSWCGALPSAECSDNPFGYKFSWSPRGVLSSASLSANFLWEGHNEEVPANIKWAVLQPIVVEDANGVKMEFDGVPNRNSFPYIEQYNLNAKEVNTMFRGTLRWKAGFGIMIRALVAVGLFSTEVDARLSVESGISWRNYLVQLLGCNDNDSDLLYCVESTIREYFEKIKTERDGLVFHFPIIPRDIEKDVQHAVDGFKWLGLLSADEKVVNKNTPIDSLCSLLEKKLSYNAGERDLVVLQHHFIVEYADRSEKEVSSLICYGVPNGSSATSLTVGVPVGIATELIADGKTTTRGVVGPVTPEFYLPILEKLKSENIEMIETKEEIKK</sequence>
<dbReference type="Pfam" id="PF16653">
    <property type="entry name" value="Sacchrp_dh_C"/>
    <property type="match status" value="1"/>
</dbReference>
<keyword evidence="2" id="KW-0560">Oxidoreductase</keyword>
<dbReference type="EMBL" id="JAVFKY010000002">
    <property type="protein sequence ID" value="KAK5580782.1"/>
    <property type="molecule type" value="Genomic_DNA"/>
</dbReference>
<dbReference type="Gene3D" id="3.30.360.10">
    <property type="entry name" value="Dihydrodipicolinate Reductase, domain 2"/>
    <property type="match status" value="1"/>
</dbReference>
<feature type="domain" description="Saccharopine dehydrogenase NADP binding" evidence="3">
    <location>
        <begin position="4"/>
        <end position="121"/>
    </location>
</feature>
<organism evidence="5 6">
    <name type="scientific">Dictyostelium firmibasis</name>
    <dbReference type="NCBI Taxonomy" id="79012"/>
    <lineage>
        <taxon>Eukaryota</taxon>
        <taxon>Amoebozoa</taxon>
        <taxon>Evosea</taxon>
        <taxon>Eumycetozoa</taxon>
        <taxon>Dictyostelia</taxon>
        <taxon>Dictyosteliales</taxon>
        <taxon>Dictyosteliaceae</taxon>
        <taxon>Dictyostelium</taxon>
    </lineage>
</organism>
<dbReference type="InterPro" id="IPR005097">
    <property type="entry name" value="Sacchrp_dh_NADP-bd"/>
</dbReference>
<dbReference type="InterPro" id="IPR036291">
    <property type="entry name" value="NAD(P)-bd_dom_sf"/>
</dbReference>
<dbReference type="Proteomes" id="UP001344447">
    <property type="component" value="Unassembled WGS sequence"/>
</dbReference>
<evidence type="ECO:0000259" key="3">
    <source>
        <dbReference type="Pfam" id="PF03435"/>
    </source>
</evidence>
<evidence type="ECO:0000256" key="1">
    <source>
        <dbReference type="ARBA" id="ARBA00022857"/>
    </source>
</evidence>
<dbReference type="GO" id="GO:0019878">
    <property type="term" value="P:lysine biosynthetic process via aminoadipic acid"/>
    <property type="evidence" value="ECO:0007669"/>
    <property type="project" value="TreeGrafter"/>
</dbReference>
<dbReference type="Pfam" id="PF03435">
    <property type="entry name" value="Sacchrp_dh_NADP"/>
    <property type="match status" value="1"/>
</dbReference>
<feature type="domain" description="Saccharopine dehydrogenase-like C-terminal" evidence="4">
    <location>
        <begin position="126"/>
        <end position="467"/>
    </location>
</feature>
<dbReference type="SUPFAM" id="SSF51735">
    <property type="entry name" value="NAD(P)-binding Rossmann-fold domains"/>
    <property type="match status" value="1"/>
</dbReference>
<evidence type="ECO:0000256" key="2">
    <source>
        <dbReference type="ARBA" id="ARBA00023002"/>
    </source>
</evidence>
<evidence type="ECO:0008006" key="7">
    <source>
        <dbReference type="Google" id="ProtNLM"/>
    </source>
</evidence>
<dbReference type="PANTHER" id="PTHR11133">
    <property type="entry name" value="SACCHAROPINE DEHYDROGENASE"/>
    <property type="match status" value="1"/>
</dbReference>
<comment type="caution">
    <text evidence="5">The sequence shown here is derived from an EMBL/GenBank/DDBJ whole genome shotgun (WGS) entry which is preliminary data.</text>
</comment>
<name>A0AAN7U2W3_9MYCE</name>
<dbReference type="SUPFAM" id="SSF55347">
    <property type="entry name" value="Glyceraldehyde-3-phosphate dehydrogenase-like, C-terminal domain"/>
    <property type="match status" value="1"/>
</dbReference>
<dbReference type="AlphaFoldDB" id="A0AAN7U2W3"/>
<dbReference type="InterPro" id="IPR051168">
    <property type="entry name" value="AASS"/>
</dbReference>
<keyword evidence="6" id="KW-1185">Reference proteome</keyword>
<evidence type="ECO:0000313" key="6">
    <source>
        <dbReference type="Proteomes" id="UP001344447"/>
    </source>
</evidence>
<protein>
    <recommendedName>
        <fullName evidence="7">Saccharopine dehydrogenase</fullName>
    </recommendedName>
</protein>
<dbReference type="GO" id="GO:0005737">
    <property type="term" value="C:cytoplasm"/>
    <property type="evidence" value="ECO:0007669"/>
    <property type="project" value="TreeGrafter"/>
</dbReference>
<dbReference type="GO" id="GO:0004753">
    <property type="term" value="F:saccharopine dehydrogenase activity"/>
    <property type="evidence" value="ECO:0007669"/>
    <property type="project" value="TreeGrafter"/>
</dbReference>
<dbReference type="Gene3D" id="1.10.1870.10">
    <property type="entry name" value="Domain 3, Saccharopine reductase"/>
    <property type="match status" value="1"/>
</dbReference>